<keyword evidence="3" id="KW-0813">Transport</keyword>
<evidence type="ECO:0000313" key="9">
    <source>
        <dbReference type="EMBL" id="CAF1408345.1"/>
    </source>
</evidence>
<feature type="domain" description="SecA family profile" evidence="8">
    <location>
        <begin position="2591"/>
        <end position="3200"/>
    </location>
</feature>
<dbReference type="InterPro" id="IPR036670">
    <property type="entry name" value="SecA_X-link_sf"/>
</dbReference>
<feature type="domain" description="Helicase ATP-binding" evidence="6">
    <location>
        <begin position="2707"/>
        <end position="2844"/>
    </location>
</feature>
<sequence length="4722" mass="540623">MIEVNEQDLTSRVITRQAIGGHGSIGSLYDIRDDKLLGESLLDGKHFFTEDCSSKNSFIDRHRSEKETWNKLNIEPSMQLSLRVGLLQEIPEYLQKTIFSSRTVRVTFVFLMTTKRQYIQNNSPDLTLDNSNATHYISGITWGKRIFLTFETISMNSKTAKELENELIAVLEKTTIQDDQIHFENLSNFEAFKILLTDSISIEDFSKFDQDRIQSTFNQFIHKDDQQLQFELRPIKNLSNIDSPIYKTIANKIEVCFEEINKEKILINDYLDKIELWKDWIPFEWRKVPIEINDKESQMKDQLGALLKKVRSGEIIEDFNVSSSTIKIQTEEIDFKIEILSEFDTRNVEIKQPNAAILLKTLSSIENFILNYYDHQIYLLHISNQWIKQDPINWSKQLRCFMELQETDEKLAVNKPIFRVIDHDLHTHLTDQPNSCTIYHAYRGKILSRDFFRTTSLKALSLQQIRAIRMENKFTNLTDEDIEIRHKQFIENHPTGEMNKEEFIQEFQRLYPKGNPRSYCHYAFDSIDADYSGTIGFEEFMSAVALTMSGDIDKQLSLIFAVCDYDNSGKVSGAEIIKFLEVIAELENGKESIDYENIQTIAKKMMKSCEKRNDQEEITKDEFIACLKNKYELCMAFLPVVTKKLSEDEINSVQSQHTTLTRDQILEWHKQFLNEHFEGELTRAGFIDEYKKLYPNGNPKPYCDYIFKVIDKNRSGTINFVEFTEAVALTQSNNADIRLKRIFAICDKDNSGTISRNEMAKTIEVIAALNHDLTLPWKDIQSIIDQMITSCGKDADDDLTEIEFIHCCKNDEELGARFLPKKTSQRVESKSDEQSLKFWFEISTEKIKAQTSAENVFMNALSNGAFIEPMDFKNLSQLLKTGDETTRQNTLWAFASTLPCSTIVNNEKIDFLYQGFEHETLGWSIAFVFRKFSEEREYLEMISNIMWRSIFQLLDKKNWNEQIRTTIVQIMINIFKNKRSLADEIKQKLQILVLDNDTPKILLLAVLNGLLTIITSGSSNLEEKTSKKLQELLTNENSLIVERTHAILDYLDNKRTLSNSIRYSFNAQVKSELTATQNTSVSQSEEDCIEPTAKFLGLDNLLGKVGHLDRSFTSNVQPTDIYSGDHLGWFSSTYTLVENLGPIAKAGNLRDGDFEYLLTKFKDDSWHFTISASRDTLYQMIAETFRDSAKAQQRIPSDVTDYLIYSLYNIAEQFNTSYDYAQTELAQTCSECLLTITRNQQALRSEQIVTVEKTLRIIRDTQVKKDLIEIYKLCVTKGHRPNLNLDSMESELLNPSTSTTVSYFFFQSAAVQNQVFSDHQMSLLCSVAKSTNHALGARENCLWAMAYSIKMMSNERCIKATIINDLGIIVQCELDTIQNAAVVTLCYYVNESNRSLSPSVLERLAVILIKQDYGLINNVLSIYLKLAKQKHQVPFVALKNISHFLQDDKQFELREKSIWVLKYAVDNGQNFEPLVLNTIDHCLNDKEYSIRNMAANVFIQYWNRQILGNELDSIDSELARRMQNLLLFFRNNFDRKVQKSALELIKNLVENTYKLSESLLDLIEFCLYDHDTSNATTAIMIIASYSKRNILRKKTMACLEYLLTIDTVIQTNVVDILKTIVCQQEYVLSEKSISCLGQLLLKSIDPNNILILLKHADRYQPLSKAINNLVEQNYLIQVLRHSNCSASLDKAYRRLLSFTDDGIQLSSNVLNFIFSLLKSQMRLLHVILNITSNGQHLNNEQITILSEIGLKSNELSLIRIFTNLTRQNHELPKNVTDSLEQFIDKSSVQIYIIEIYQLLIERHEVVDRSVITKIVNLLNSSDFTKRSTELNCRIVSFFKAVAENQPDQVDQTYFSSLLQLQQTLSIRKDACLAARSLAEHRIILNPQTLSSIIDLLNNDENIDIQDLLLQTLDSAHSNHQITDKSVLQLLNLIHDRDTNENDELLKKLKNATQSGLKLYDRHLTKLSHMLFSCDLNLKRDAATILALVAANGQIPSKTILKSVYATLLDETINQHTIQLLKKSPLNIPSFVIDDLLYLVLFSSQTSVGEIAQEILDHHKTDSRVMNFRLMLTMNKLTTILGDNNSLLQMINSKYNHKVDTALQIVQNMVITQKRVPIDILLGVTSRITSHADMVSDILLVALEKGVQFDQSVFKAIEDAVSDCPTSKTMKLLRLLAEKGFVFQTETLSTLFDNLYADDDAFIALEYAAQHQALSDGILLYFIFKLSDELSDIEFVRRSFNIIRQQILKLYIQDPAELLENLRLPNGIDSKRLSQIKSLEQRLGTVLTLLSVNCIDLKVFDLPCEQWSREFLCTDLLAQYLDRTPMSIVSFYHQLTQLEQYKKYNLYNDNRDTILQELIRKKQTIGLTLSTINQILICLQTTSDKSIDILRSNDSNWLINMRRFFLHDKLEKYVSNQQYSQLTIDHLIDQLTQSDNLSVELIEPFLRIINEPTQILTIIDMIQVYKISTNELIQVFANDKHMTDKKPFFQQIEMIILNKTLLTKWSGPQEKLRRINNYFKIMLNNGWTFTKLHHMLVEIKIDEEEISESLKHFLESLNLLIDYEIDGSIEEKLSEVFSTVERKFWIEQVHSLVMDRRFDSISSEKNLEMLLNEIKSVNSHDFSKKITYLVKQIDQAFNFDSSISSQGQPIKNWTKLNIKHWAQNYLWAQAKYDFVRILPEMIAVLKRAIYLDSTYHPRLIQIVSVLIILDPEHVNGRLLQILTGEGKSSIVSMLAVIKALQGKKVDIVTSSITLAKRDAHERKNFYSMFDLTVAHNNDETTYVQGVKECYNAHIIYGTSSQFQFDILRHDFSLLNTRGNRGYDAVIIDEVDSMLIDENNTIARLADHLPGMEWLNSFLCGIWQCINNAAENLYENKYTIINKFITHLNDPHFDIQVPKHLHRFVQESIPLWIEHAIRAKIEYKIDHHYMIKADETSTKRIVPVDFSNTGVVQCSTTWSDGLHQFLQMKHGLKVTSMTVTTNFLSNTGYFTRYGNEIYGLTGTIGSDDAKDLLGKIYQVDTIIIPPFKQKRHFELETILTLDDDEWLKSIVSTTVSHATNKQAVLVICETRLDAKTITKELQRVYRTGTVRLYADNTDAIEVNVVSGQIQHGEIIVATNLAGRGTDLKPSQEVEKNGGLHVCLTFLPNNLRVEEQAKGRTSRQGQRGTSQMILSRDRTLLQLMSYYPDYSTTCNEKTDYSIELIRDWRKKAERDNIKRIWDNEITEIRKKDDLFEDFCQLLNQLRQKKDDSYRLLSVKERWGLWLKSMDQMNQNRQTVKRMIEELGSRCVDVPRDGNSFLNCIARHFSDQLTIENIKKTIIKHIHKNENLYEKSNENDRYWATCRALNINLVILRSDYGPEIYKRKDAKSTCFLGYEVNLQYVALDSSKIDPKLEESLLDKIEPDAAEIQPVKLNVTDTFGQDKEVESLFLTRASSLDLKDNFKIFANEMKMQYETDNIFQNPCYLLLEADDIIEKLSTWSNSVRSCAQSVLPIDKAKTADDAIKRFEQAIKLDSIFAFSALANQAHFIVDKGKSDANYKITAKFYLTQAKQQIEQFIMPQLYLMLIKPTTENKEIQSKELFFDDLNKQIESKIDILQHYHNYINQAIQVIECSQKLIDVQSKHGQIVNIGRKLYRQEVNDFIKRYPNTIDLTFHNLTVTEDMCFKKDQALKLLGTLTQEYKHISINYFDTKLEIIEEIMSKANLSNVCLTVQYLDKDQVTKIIGENRVTLTLTASNEQYKQAIEKFKRTVILDMASQRLYLSSDKALEHLNESNKIQSISFESLNQTTVNEIISELEQVAITLTFPELSKTRMNEICKALKKPFLIHLQNLSRSTAENCINATSERNFTISICELTITDTNRVLNSFDRNEQDVNSSLKSIANEYAKKDQANEELSAYRNMGIRQFISIQELNPRPWISICVTAGLGAAQIAAGVCLAAATCGLGVQLGIGLITEGISDIYYAVKGAISRNFSWKDYAIQKAISLTLCFVTLGCSAISQAAKAAQATSKGGMEFLKQTFKGAGALIKNSARTYATGAITGTAAKTSFKLALTQVGVVCLETGARELANYAMDSVFPDLLSPLKSSIYDEIQNKTSVQREKEYYDRILCRALIADVYANNDKWIQKLEETAVNILTKENSAFISIASSLASGITNAAVRHTKSFTGGGNSITDNFFNIFEQELIQLEPQIPTFEYFIQQSDSSISQQTATEILQLLEKNMVINKNGTVNIQLTLREDTSVQNSRQKLIESLKNLRFPDEKHRDLTINVLSKYQTMDPRSLKANKVQKRIVDMLTDQIIAIIHGTMVSPLANYVVGSAINALSEKIQLKFDSNGTVQDQLMQEGAQRYISNVSNDLVEDIKSGKLEIPSDMEEKFKAFLENSRDPNFQPENPTEELANAIVNGKQGGVIEIAIIAAMTGKSINVVQSEQADESNSKDADMALKYTALQVDKEGNIQDGHYESTDGNAESKGVDDCLYASTIGKTSNTFKDTQDMRMKCAAFVLANPEYIMSIQPAINILSGCSNPIRRRQLMMEGGRVNQKQLTLKQDKILDRIKKKDKVKLEQDNNLDEQSTYTMQRLEQVFKNLNEAANDSSYKFLDALKETAEKSANRSESPRKLSGLHGLRGNLDGNFTVDALIVPNQNPGAVRFLFSYKADNGERIKKITFLGVVNDHGKENVKPWSTIPASDRSAYIPTKNTNGECFGVRKVTTGGQKNNNLAEQTKKR</sequence>
<dbReference type="GO" id="GO:0005509">
    <property type="term" value="F:calcium ion binding"/>
    <property type="evidence" value="ECO:0007669"/>
    <property type="project" value="InterPro"/>
</dbReference>
<dbReference type="InterPro" id="IPR002048">
    <property type="entry name" value="EF_hand_dom"/>
</dbReference>
<gene>
    <name evidence="9" type="ORF">IZO911_LOCUS39924</name>
    <name evidence="10" type="ORF">KXQ929_LOCUS24452</name>
</gene>
<dbReference type="InterPro" id="IPR011115">
    <property type="entry name" value="SecA_DEAD"/>
</dbReference>
<evidence type="ECO:0000256" key="1">
    <source>
        <dbReference type="ARBA" id="ARBA00022490"/>
    </source>
</evidence>
<dbReference type="PANTHER" id="PTHR30612:SF0">
    <property type="entry name" value="CHLOROPLAST PROTEIN-TRANSPORTING ATPASE"/>
    <property type="match status" value="1"/>
</dbReference>
<dbReference type="InterPro" id="IPR014018">
    <property type="entry name" value="SecA_motor_DEAD"/>
</dbReference>
<dbReference type="InterPro" id="IPR000185">
    <property type="entry name" value="SecA"/>
</dbReference>
<dbReference type="GO" id="GO:0005524">
    <property type="term" value="F:ATP binding"/>
    <property type="evidence" value="ECO:0007669"/>
    <property type="project" value="InterPro"/>
</dbReference>
<dbReference type="GO" id="GO:0017038">
    <property type="term" value="P:protein import"/>
    <property type="evidence" value="ECO:0007669"/>
    <property type="project" value="InterPro"/>
</dbReference>
<feature type="domain" description="EF-hand" evidence="5">
    <location>
        <begin position="698"/>
        <end position="733"/>
    </location>
</feature>
<dbReference type="Pfam" id="PF07517">
    <property type="entry name" value="SecA_DEAD"/>
    <property type="match status" value="1"/>
</dbReference>
<evidence type="ECO:0000259" key="7">
    <source>
        <dbReference type="PROSITE" id="PS51194"/>
    </source>
</evidence>
<dbReference type="InterPro" id="IPR011992">
    <property type="entry name" value="EF-hand-dom_pair"/>
</dbReference>
<dbReference type="PROSITE" id="PS51192">
    <property type="entry name" value="HELICASE_ATP_BIND_1"/>
    <property type="match status" value="1"/>
</dbReference>
<evidence type="ECO:0000256" key="2">
    <source>
        <dbReference type="ARBA" id="ARBA00022837"/>
    </source>
</evidence>
<dbReference type="EMBL" id="CAJOBB010002031">
    <property type="protein sequence ID" value="CAF3930803.1"/>
    <property type="molecule type" value="Genomic_DNA"/>
</dbReference>
<dbReference type="PROSITE" id="PS50222">
    <property type="entry name" value="EF_HAND_2"/>
    <property type="match status" value="4"/>
</dbReference>
<evidence type="ECO:0000313" key="10">
    <source>
        <dbReference type="EMBL" id="CAF3930803.1"/>
    </source>
</evidence>
<dbReference type="SMART" id="SM00957">
    <property type="entry name" value="SecA_DEAD"/>
    <property type="match status" value="1"/>
</dbReference>
<organism evidence="10 11">
    <name type="scientific">Adineta steineri</name>
    <dbReference type="NCBI Taxonomy" id="433720"/>
    <lineage>
        <taxon>Eukaryota</taxon>
        <taxon>Metazoa</taxon>
        <taxon>Spiralia</taxon>
        <taxon>Gnathifera</taxon>
        <taxon>Rotifera</taxon>
        <taxon>Eurotatoria</taxon>
        <taxon>Bdelloidea</taxon>
        <taxon>Adinetida</taxon>
        <taxon>Adinetidae</taxon>
        <taxon>Adineta</taxon>
    </lineage>
</organism>
<dbReference type="EMBL" id="CAJNOE010001279">
    <property type="protein sequence ID" value="CAF1408345.1"/>
    <property type="molecule type" value="Genomic_DNA"/>
</dbReference>
<evidence type="ECO:0000313" key="11">
    <source>
        <dbReference type="Proteomes" id="UP000663868"/>
    </source>
</evidence>
<dbReference type="SMART" id="SM00054">
    <property type="entry name" value="EFh"/>
    <property type="match status" value="6"/>
</dbReference>
<evidence type="ECO:0000259" key="5">
    <source>
        <dbReference type="PROSITE" id="PS50222"/>
    </source>
</evidence>
<dbReference type="InterPro" id="IPR011130">
    <property type="entry name" value="SecA_preprotein_X-link_dom"/>
</dbReference>
<dbReference type="InterPro" id="IPR018247">
    <property type="entry name" value="EF_Hand_1_Ca_BS"/>
</dbReference>
<comment type="caution">
    <text evidence="10">The sequence shown here is derived from an EMBL/GenBank/DDBJ whole genome shotgun (WGS) entry which is preliminary data.</text>
</comment>
<protein>
    <submittedName>
        <fullName evidence="10">Uncharacterized protein</fullName>
    </submittedName>
</protein>
<dbReference type="InterPro" id="IPR001650">
    <property type="entry name" value="Helicase_C-like"/>
</dbReference>
<dbReference type="Gene3D" id="1.10.238.10">
    <property type="entry name" value="EF-hand"/>
    <property type="match status" value="2"/>
</dbReference>
<dbReference type="Proteomes" id="UP000663868">
    <property type="component" value="Unassembled WGS sequence"/>
</dbReference>
<proteinExistence type="predicted"/>
<feature type="domain" description="EF-hand" evidence="5">
    <location>
        <begin position="515"/>
        <end position="550"/>
    </location>
</feature>
<dbReference type="Gene3D" id="3.90.1440.10">
    <property type="entry name" value="SecA, preprotein cross-linking domain"/>
    <property type="match status" value="1"/>
</dbReference>
<dbReference type="GO" id="GO:0006886">
    <property type="term" value="P:intracellular protein transport"/>
    <property type="evidence" value="ECO:0007669"/>
    <property type="project" value="InterPro"/>
</dbReference>
<dbReference type="PRINTS" id="PR00906">
    <property type="entry name" value="SECA"/>
</dbReference>
<dbReference type="GO" id="GO:0016020">
    <property type="term" value="C:membrane"/>
    <property type="evidence" value="ECO:0007669"/>
    <property type="project" value="InterPro"/>
</dbReference>
<dbReference type="InterPro" id="IPR056073">
    <property type="entry name" value="DUF7656"/>
</dbReference>
<dbReference type="PANTHER" id="PTHR30612">
    <property type="entry name" value="SECA INNER MEMBRANE COMPONENT OF SEC PROTEIN SECRETION SYSTEM"/>
    <property type="match status" value="1"/>
</dbReference>
<feature type="domain" description="EF-hand" evidence="5">
    <location>
        <begin position="734"/>
        <end position="769"/>
    </location>
</feature>
<dbReference type="InterPro" id="IPR014001">
    <property type="entry name" value="Helicase_ATP-bd"/>
</dbReference>
<dbReference type="Pfam" id="PF24676">
    <property type="entry name" value="DUF7656"/>
    <property type="match status" value="1"/>
</dbReference>
<dbReference type="SUPFAM" id="SSF81767">
    <property type="entry name" value="Pre-protein crosslinking domain of SecA"/>
    <property type="match status" value="1"/>
</dbReference>
<dbReference type="PROSITE" id="PS00018">
    <property type="entry name" value="EF_HAND_1"/>
    <property type="match status" value="3"/>
</dbReference>
<feature type="domain" description="Helicase C-terminal" evidence="7">
    <location>
        <begin position="3044"/>
        <end position="3203"/>
    </location>
</feature>
<keyword evidence="1" id="KW-0963">Cytoplasm</keyword>
<dbReference type="SMART" id="SM00958">
    <property type="entry name" value="SecA_PP_bind"/>
    <property type="match status" value="1"/>
</dbReference>
<dbReference type="Proteomes" id="UP000663860">
    <property type="component" value="Unassembled WGS sequence"/>
</dbReference>
<dbReference type="PROSITE" id="PS51194">
    <property type="entry name" value="HELICASE_CTER"/>
    <property type="match status" value="1"/>
</dbReference>
<reference evidence="10" key="1">
    <citation type="submission" date="2021-02" db="EMBL/GenBank/DDBJ databases">
        <authorList>
            <person name="Nowell W R."/>
        </authorList>
    </citation>
    <scope>NUCLEOTIDE SEQUENCE</scope>
</reference>
<dbReference type="CDD" id="cd00051">
    <property type="entry name" value="EFh"/>
    <property type="match status" value="3"/>
</dbReference>
<dbReference type="SUPFAM" id="SSF48371">
    <property type="entry name" value="ARM repeat"/>
    <property type="match status" value="2"/>
</dbReference>
<dbReference type="SUPFAM" id="SSF47473">
    <property type="entry name" value="EF-hand"/>
    <property type="match status" value="2"/>
</dbReference>
<evidence type="ECO:0000256" key="3">
    <source>
        <dbReference type="ARBA" id="ARBA00022927"/>
    </source>
</evidence>
<evidence type="ECO:0000259" key="8">
    <source>
        <dbReference type="PROSITE" id="PS51196"/>
    </source>
</evidence>
<dbReference type="GO" id="GO:0006605">
    <property type="term" value="P:protein targeting"/>
    <property type="evidence" value="ECO:0007669"/>
    <property type="project" value="InterPro"/>
</dbReference>
<dbReference type="InterPro" id="IPR016024">
    <property type="entry name" value="ARM-type_fold"/>
</dbReference>
<dbReference type="PROSITE" id="PS51196">
    <property type="entry name" value="SECA_MOTOR_DEAD"/>
    <property type="match status" value="1"/>
</dbReference>
<dbReference type="Gene3D" id="3.40.50.300">
    <property type="entry name" value="P-loop containing nucleotide triphosphate hydrolases"/>
    <property type="match status" value="2"/>
</dbReference>
<feature type="domain" description="EF-hand" evidence="5">
    <location>
        <begin position="551"/>
        <end position="586"/>
    </location>
</feature>
<dbReference type="InterPro" id="IPR027417">
    <property type="entry name" value="P-loop_NTPase"/>
</dbReference>
<accession>A0A819JKT0</accession>
<keyword evidence="3" id="KW-0653">Protein transport</keyword>
<evidence type="ECO:0000259" key="6">
    <source>
        <dbReference type="PROSITE" id="PS51192"/>
    </source>
</evidence>
<dbReference type="Pfam" id="PF13833">
    <property type="entry name" value="EF-hand_8"/>
    <property type="match status" value="2"/>
</dbReference>
<keyword evidence="2" id="KW-0106">Calcium</keyword>
<dbReference type="SUPFAM" id="SSF52540">
    <property type="entry name" value="P-loop containing nucleoside triphosphate hydrolases"/>
    <property type="match status" value="2"/>
</dbReference>
<evidence type="ECO:0000256" key="4">
    <source>
        <dbReference type="ARBA" id="ARBA00023010"/>
    </source>
</evidence>
<name>A0A819JKT0_9BILA</name>
<keyword evidence="4" id="KW-0811">Translocation</keyword>